<dbReference type="OrthoDB" id="330082at2759"/>
<evidence type="ECO:0000256" key="1">
    <source>
        <dbReference type="SAM" id="MobiDB-lite"/>
    </source>
</evidence>
<dbReference type="VEuPathDB" id="ToxoDB:TGDOM2_285260"/>
<sequence length="715" mass="79742">MENHRNARSGEEARRQTMGKEGRIREAYPSLFVLFQRMRDSLYLPKYQEVIAAIQADLDEAEKRGAAPSGSSVAVDRETEKSERPRRLVEFSGDEEGVGEGKARAKAEACGCPEGEREGDDIREQRTRTFENKETAKDTEVAAGTPDEAWWWLCSNPPSFPFYEVYTQELIDLLAAYLHRRICERFRAAELRGNGCESEGVHFPLAQRKKQESQAKTSPPETHERRRQAALSPLRVLEIGAGTGLLARHLTTALDSLLLRHPPHESPCCPCCSASVPSSSVSSGFSPSSSSFSCAVEREMRTAATGGCKHLNLTSDHEPGCGEGRDAEKEYFPGKGKWYSHLASEARRDLRCLYRRVVFGDFRELLASYMPHICICSWMPFNIDWTGIFRNFSRVQEVMWVEEKRSMCLRPPGEATERRTERQESCRRPNSGTQTNSERAAVASEQAFSSLPSCRENDEEAVDTCSGREEKKQTGVEDYVLIGHAEFGLVGKPMETWGLRLPAHVHLPQGVEFRRQDITCSGESSDAEGKSELPLQERKRQRDRDSGIQRDRDFEGGGRLQRVAVSSGVETGGISPAGRRRLWMNVGDEKTHGTPFCDRCSDIGQDCPLAVRATETEEEIGKGVESTGADESALHSEMHQANGHGEAGGDCVEEGEETATLLPLQERLYWRDGYTRVHLGGSDEIFQCSRFDAVESLANGGASSSRVSIFRKRRV</sequence>
<protein>
    <submittedName>
        <fullName evidence="2">Uncharacterized protein</fullName>
    </submittedName>
</protein>
<dbReference type="EMBL" id="AHZU02000811">
    <property type="protein sequence ID" value="KFG39892.1"/>
    <property type="molecule type" value="Genomic_DNA"/>
</dbReference>
<proteinExistence type="predicted"/>
<feature type="region of interest" description="Disordered" evidence="1">
    <location>
        <begin position="203"/>
        <end position="230"/>
    </location>
</feature>
<feature type="region of interest" description="Disordered" evidence="1">
    <location>
        <begin position="1"/>
        <end position="21"/>
    </location>
</feature>
<feature type="region of interest" description="Disordered" evidence="1">
    <location>
        <begin position="520"/>
        <end position="576"/>
    </location>
</feature>
<organism evidence="2 3">
    <name type="scientific">Toxoplasma gondii GAB2-2007-GAL-DOM2</name>
    <dbReference type="NCBI Taxonomy" id="1130820"/>
    <lineage>
        <taxon>Eukaryota</taxon>
        <taxon>Sar</taxon>
        <taxon>Alveolata</taxon>
        <taxon>Apicomplexa</taxon>
        <taxon>Conoidasida</taxon>
        <taxon>Coccidia</taxon>
        <taxon>Eucoccidiorida</taxon>
        <taxon>Eimeriorina</taxon>
        <taxon>Sarcocystidae</taxon>
        <taxon>Toxoplasma</taxon>
    </lineage>
</organism>
<evidence type="ECO:0000313" key="2">
    <source>
        <dbReference type="EMBL" id="KFG39892.1"/>
    </source>
</evidence>
<accession>A0A086K674</accession>
<feature type="compositionally biased region" description="Basic and acidic residues" evidence="1">
    <location>
        <begin position="415"/>
        <end position="427"/>
    </location>
</feature>
<reference evidence="2 3" key="1">
    <citation type="submission" date="2014-02" db="EMBL/GenBank/DDBJ databases">
        <authorList>
            <person name="Sibley D."/>
            <person name="Venepally P."/>
            <person name="Karamycheva S."/>
            <person name="Hadjithomas M."/>
            <person name="Khan A."/>
            <person name="Brunk B."/>
            <person name="Roos D."/>
            <person name="Caler E."/>
            <person name="Lorenzi H."/>
        </authorList>
    </citation>
    <scope>NUCLEOTIDE SEQUENCE [LARGE SCALE GENOMIC DNA]</scope>
    <source>
        <strain evidence="2 3">GAB2-2007-GAL-DOM2</strain>
    </source>
</reference>
<feature type="compositionally biased region" description="Basic and acidic residues" evidence="1">
    <location>
        <begin position="527"/>
        <end position="556"/>
    </location>
</feature>
<gene>
    <name evidence="2" type="ORF">TGDOM2_285260</name>
</gene>
<feature type="region of interest" description="Disordered" evidence="1">
    <location>
        <begin position="410"/>
        <end position="469"/>
    </location>
</feature>
<feature type="compositionally biased region" description="Polar residues" evidence="1">
    <location>
        <begin position="428"/>
        <end position="438"/>
    </location>
</feature>
<evidence type="ECO:0000313" key="3">
    <source>
        <dbReference type="Proteomes" id="UP000028837"/>
    </source>
</evidence>
<comment type="caution">
    <text evidence="2">The sequence shown here is derived from an EMBL/GenBank/DDBJ whole genome shotgun (WGS) entry which is preliminary data.</text>
</comment>
<name>A0A086K674_TOXGO</name>
<dbReference type="AlphaFoldDB" id="A0A086K674"/>
<feature type="compositionally biased region" description="Basic and acidic residues" evidence="1">
    <location>
        <begin position="75"/>
        <end position="89"/>
    </location>
</feature>
<dbReference type="Proteomes" id="UP000028837">
    <property type="component" value="Unassembled WGS sequence"/>
</dbReference>
<feature type="region of interest" description="Disordered" evidence="1">
    <location>
        <begin position="63"/>
        <end position="120"/>
    </location>
</feature>